<dbReference type="PANTHER" id="PTHR46910:SF4">
    <property type="entry name" value="ZN(2)-C6 FUNGAL-TYPE DOMAIN-CONTAINING PROTEIN"/>
    <property type="match status" value="1"/>
</dbReference>
<evidence type="ECO:0000313" key="6">
    <source>
        <dbReference type="Proteomes" id="UP000799441"/>
    </source>
</evidence>
<dbReference type="GO" id="GO:0006351">
    <property type="term" value="P:DNA-templated transcription"/>
    <property type="evidence" value="ECO:0007669"/>
    <property type="project" value="InterPro"/>
</dbReference>
<dbReference type="GO" id="GO:0003677">
    <property type="term" value="F:DNA binding"/>
    <property type="evidence" value="ECO:0007669"/>
    <property type="project" value="InterPro"/>
</dbReference>
<dbReference type="Pfam" id="PF00172">
    <property type="entry name" value="Zn_clus"/>
    <property type="match status" value="1"/>
</dbReference>
<feature type="region of interest" description="Disordered" evidence="3">
    <location>
        <begin position="846"/>
        <end position="890"/>
    </location>
</feature>
<keyword evidence="2" id="KW-0539">Nucleus</keyword>
<dbReference type="SUPFAM" id="SSF57701">
    <property type="entry name" value="Zn2/Cys6 DNA-binding domain"/>
    <property type="match status" value="1"/>
</dbReference>
<dbReference type="InterPro" id="IPR036864">
    <property type="entry name" value="Zn2-C6_fun-type_DNA-bd_sf"/>
</dbReference>
<dbReference type="GO" id="GO:0000981">
    <property type="term" value="F:DNA-binding transcription factor activity, RNA polymerase II-specific"/>
    <property type="evidence" value="ECO:0007669"/>
    <property type="project" value="InterPro"/>
</dbReference>
<reference evidence="5" key="1">
    <citation type="journal article" date="2020" name="Stud. Mycol.">
        <title>101 Dothideomycetes genomes: a test case for predicting lifestyles and emergence of pathogens.</title>
        <authorList>
            <person name="Haridas S."/>
            <person name="Albert R."/>
            <person name="Binder M."/>
            <person name="Bloem J."/>
            <person name="Labutti K."/>
            <person name="Salamov A."/>
            <person name="Andreopoulos B."/>
            <person name="Baker S."/>
            <person name="Barry K."/>
            <person name="Bills G."/>
            <person name="Bluhm B."/>
            <person name="Cannon C."/>
            <person name="Castanera R."/>
            <person name="Culley D."/>
            <person name="Daum C."/>
            <person name="Ezra D."/>
            <person name="Gonzalez J."/>
            <person name="Henrissat B."/>
            <person name="Kuo A."/>
            <person name="Liang C."/>
            <person name="Lipzen A."/>
            <person name="Lutzoni F."/>
            <person name="Magnuson J."/>
            <person name="Mondo S."/>
            <person name="Nolan M."/>
            <person name="Ohm R."/>
            <person name="Pangilinan J."/>
            <person name="Park H.-J."/>
            <person name="Ramirez L."/>
            <person name="Alfaro M."/>
            <person name="Sun H."/>
            <person name="Tritt A."/>
            <person name="Yoshinaga Y."/>
            <person name="Zwiers L.-H."/>
            <person name="Turgeon B."/>
            <person name="Goodwin S."/>
            <person name="Spatafora J."/>
            <person name="Crous P."/>
            <person name="Grigoriev I."/>
        </authorList>
    </citation>
    <scope>NUCLEOTIDE SEQUENCE</scope>
    <source>
        <strain evidence="5">CBS 116435</strain>
    </source>
</reference>
<dbReference type="CDD" id="cd00067">
    <property type="entry name" value="GAL4"/>
    <property type="match status" value="1"/>
</dbReference>
<dbReference type="PROSITE" id="PS50048">
    <property type="entry name" value="ZN2_CY6_FUNGAL_2"/>
    <property type="match status" value="1"/>
</dbReference>
<dbReference type="InterPro" id="IPR050987">
    <property type="entry name" value="AtrR-like"/>
</dbReference>
<feature type="compositionally biased region" description="Polar residues" evidence="3">
    <location>
        <begin position="790"/>
        <end position="812"/>
    </location>
</feature>
<dbReference type="OrthoDB" id="4456959at2759"/>
<dbReference type="Gene3D" id="4.10.240.10">
    <property type="entry name" value="Zn(2)-C6 fungal-type DNA-binding domain"/>
    <property type="match status" value="1"/>
</dbReference>
<protein>
    <recommendedName>
        <fullName evidence="4">Zn(2)-C6 fungal-type domain-containing protein</fullName>
    </recommendedName>
</protein>
<evidence type="ECO:0000256" key="1">
    <source>
        <dbReference type="ARBA" id="ARBA00022723"/>
    </source>
</evidence>
<feature type="compositionally biased region" description="Polar residues" evidence="3">
    <location>
        <begin position="717"/>
        <end position="737"/>
    </location>
</feature>
<comment type="caution">
    <text evidence="5">The sequence shown here is derived from an EMBL/GenBank/DDBJ whole genome shotgun (WGS) entry which is preliminary data.</text>
</comment>
<evidence type="ECO:0000256" key="3">
    <source>
        <dbReference type="SAM" id="MobiDB-lite"/>
    </source>
</evidence>
<feature type="region of interest" description="Disordered" evidence="3">
    <location>
        <begin position="1"/>
        <end position="36"/>
    </location>
</feature>
<organism evidence="5 6">
    <name type="scientific">Polychaeton citri CBS 116435</name>
    <dbReference type="NCBI Taxonomy" id="1314669"/>
    <lineage>
        <taxon>Eukaryota</taxon>
        <taxon>Fungi</taxon>
        <taxon>Dikarya</taxon>
        <taxon>Ascomycota</taxon>
        <taxon>Pezizomycotina</taxon>
        <taxon>Dothideomycetes</taxon>
        <taxon>Dothideomycetidae</taxon>
        <taxon>Capnodiales</taxon>
        <taxon>Capnodiaceae</taxon>
        <taxon>Polychaeton</taxon>
    </lineage>
</organism>
<dbReference type="EMBL" id="MU003776">
    <property type="protein sequence ID" value="KAF2723524.1"/>
    <property type="molecule type" value="Genomic_DNA"/>
</dbReference>
<gene>
    <name evidence="5" type="ORF">K431DRAFT_282968</name>
</gene>
<dbReference type="SMART" id="SM00066">
    <property type="entry name" value="GAL4"/>
    <property type="match status" value="1"/>
</dbReference>
<dbReference type="AlphaFoldDB" id="A0A9P4UR41"/>
<dbReference type="GO" id="GO:0008270">
    <property type="term" value="F:zinc ion binding"/>
    <property type="evidence" value="ECO:0007669"/>
    <property type="project" value="InterPro"/>
</dbReference>
<accession>A0A9P4UR41</accession>
<dbReference type="Proteomes" id="UP000799441">
    <property type="component" value="Unassembled WGS sequence"/>
</dbReference>
<keyword evidence="6" id="KW-1185">Reference proteome</keyword>
<dbReference type="Pfam" id="PF04082">
    <property type="entry name" value="Fungal_trans"/>
    <property type="match status" value="1"/>
</dbReference>
<feature type="region of interest" description="Disordered" evidence="3">
    <location>
        <begin position="701"/>
        <end position="815"/>
    </location>
</feature>
<feature type="compositionally biased region" description="Polar residues" evidence="3">
    <location>
        <begin position="167"/>
        <end position="191"/>
    </location>
</feature>
<feature type="region of interest" description="Disordered" evidence="3">
    <location>
        <begin position="61"/>
        <end position="87"/>
    </location>
</feature>
<feature type="domain" description="Zn(2)-C6 fungal-type" evidence="4">
    <location>
        <begin position="86"/>
        <end position="116"/>
    </location>
</feature>
<dbReference type="InterPro" id="IPR001138">
    <property type="entry name" value="Zn2Cys6_DnaBD"/>
</dbReference>
<evidence type="ECO:0000259" key="4">
    <source>
        <dbReference type="PROSITE" id="PS50048"/>
    </source>
</evidence>
<dbReference type="SMART" id="SM00906">
    <property type="entry name" value="Fungal_trans"/>
    <property type="match status" value="1"/>
</dbReference>
<dbReference type="InterPro" id="IPR007219">
    <property type="entry name" value="XnlR_reg_dom"/>
</dbReference>
<evidence type="ECO:0000256" key="2">
    <source>
        <dbReference type="ARBA" id="ARBA00023242"/>
    </source>
</evidence>
<proteinExistence type="predicted"/>
<evidence type="ECO:0000313" key="5">
    <source>
        <dbReference type="EMBL" id="KAF2723524.1"/>
    </source>
</evidence>
<feature type="compositionally biased region" description="Polar residues" evidence="3">
    <location>
        <begin position="846"/>
        <end position="856"/>
    </location>
</feature>
<name>A0A9P4UR41_9PEZI</name>
<keyword evidence="1" id="KW-0479">Metal-binding</keyword>
<feature type="compositionally biased region" description="Low complexity" evidence="3">
    <location>
        <begin position="873"/>
        <end position="883"/>
    </location>
</feature>
<dbReference type="PROSITE" id="PS00463">
    <property type="entry name" value="ZN2_CY6_FUNGAL_1"/>
    <property type="match status" value="1"/>
</dbReference>
<feature type="region of interest" description="Disordered" evidence="3">
    <location>
        <begin position="166"/>
        <end position="191"/>
    </location>
</feature>
<dbReference type="CDD" id="cd12148">
    <property type="entry name" value="fungal_TF_MHR"/>
    <property type="match status" value="1"/>
</dbReference>
<sequence length="983" mass="109639">MSSQSPYPGLKRPGDDGQGNFHSPNKALRTQEVLPGIESLQAHAPSGFGNDITRNVSIQSPSYGVHQQAPSSTRKRPGASHRTGQACDRCKQRKIKCDARPGGCSPCMQNNLECKTTDRVTGRATSRGYTENMENENANLKMYMLELQQQLRDHGIEPKVPPVSTPAGYSTMASSHHSVWQHTNSQSSPNQLYSDRQHEREEFSPTMLSDFRPGCTGDNYLGVSSERSWLTMSEGLNISLFGIKIDLGELLPPEDDPSYRAMSYQTFVKHAYHRAEPMDEPELPPYEQCKVYSEWFFRSLNPFIPLLHRPQFFDLLERVVKNGEKPTTAEKVIIHMVITVINFQYAFRNNNAQAKQDSFRHFHYCLTFISDLTTSHQLQDIQALAMICHQLRCFPRPGAAWTFIHQVLNLAIEMGLHRTAKAWEGETAEKDPHTIEMRKRIFWSLLIFAIVISGKLGRPMPLQLEEFDIEIPDAIADSVQTHEGLPDSKKCSIGPAIKGMALLKIIVKIYSSVYSIHASKYTYEANLKALERELQEWKSTMPPELAGGIETIEEDRIGALYLDISMQECRLILHHPSLCRSSNPEVMSHNLDVCLETSSRMLYCASQLRTLKSLDTTWQSSTNFMGAIVTTLFAYTERSHSITQTELQRLKQDMELWVDILGEVGQLLQIGGKLQVAMKGIIDVSLDNISRRVAAKTAEAVVKESSAPATYPGHRSGSAQEQHGFSAPSQPFQTTHAGSVGVHELNNNHGTRQPEMPNHQSQDERQARGSHSSQFQSRDRFAYPEPPASHMNSYGQPQGDNPYHLQQYQQSPPKAENIEDQLSAAMSQVRQSQTPQAQPQLQIVNHSSNTTGSQPYPQLHVSQHPQYPPYPSPGYQQAQPSYQGFDTTQQPGPAAWRHFTDAMVTSVPQSISDSAESSFTVGQQMPMSSASLIANGVDLDMAALGTFGEGQGDATSVYNRQWPLIVYNYSEGDGMGAGGNPGS</sequence>
<dbReference type="PANTHER" id="PTHR46910">
    <property type="entry name" value="TRANSCRIPTION FACTOR PDR1"/>
    <property type="match status" value="1"/>
</dbReference>